<dbReference type="HOGENOM" id="CLU_044694_0_2_6"/>
<dbReference type="InterPro" id="IPR032780">
    <property type="entry name" value="DNA_pol3_delt_C"/>
</dbReference>
<dbReference type="GO" id="GO:0006261">
    <property type="term" value="P:DNA-templated DNA replication"/>
    <property type="evidence" value="ECO:0007669"/>
    <property type="project" value="TreeGrafter"/>
</dbReference>
<evidence type="ECO:0000256" key="7">
    <source>
        <dbReference type="ARBA" id="ARBA00034754"/>
    </source>
</evidence>
<evidence type="ECO:0000256" key="9">
    <source>
        <dbReference type="NCBIfam" id="TIGR01128"/>
    </source>
</evidence>
<name>J3TXJ2_9ENTR</name>
<organism evidence="12 13">
    <name type="scientific">secondary endosymbiont of Ctenarytaina eucalypti</name>
    <dbReference type="NCBI Taxonomy" id="1199245"/>
    <lineage>
        <taxon>Bacteria</taxon>
        <taxon>Pseudomonadati</taxon>
        <taxon>Pseudomonadota</taxon>
        <taxon>Gammaproteobacteria</taxon>
        <taxon>Enterobacterales</taxon>
        <taxon>Enterobacteriaceae</taxon>
        <taxon>aphid secondary symbionts</taxon>
    </lineage>
</organism>
<keyword evidence="4 12" id="KW-0548">Nucleotidyltransferase</keyword>
<dbReference type="AlphaFoldDB" id="J3TXJ2"/>
<evidence type="ECO:0000256" key="5">
    <source>
        <dbReference type="ARBA" id="ARBA00022705"/>
    </source>
</evidence>
<keyword evidence="6" id="KW-0239">DNA-directed DNA polymerase</keyword>
<dbReference type="Proteomes" id="UP000003936">
    <property type="component" value="Chromosome"/>
</dbReference>
<feature type="domain" description="DNA polymerase III subunit delta C-terminal" evidence="11">
    <location>
        <begin position="214"/>
        <end position="337"/>
    </location>
</feature>
<evidence type="ECO:0000259" key="11">
    <source>
        <dbReference type="Pfam" id="PF14840"/>
    </source>
</evidence>
<dbReference type="STRING" id="1199245.A359_05130"/>
<evidence type="ECO:0000313" key="13">
    <source>
        <dbReference type="Proteomes" id="UP000003936"/>
    </source>
</evidence>
<dbReference type="Pfam" id="PF06144">
    <property type="entry name" value="DNA_pol3_delta"/>
    <property type="match status" value="1"/>
</dbReference>
<dbReference type="InterPro" id="IPR010372">
    <property type="entry name" value="DNA_pol3_delta_N"/>
</dbReference>
<evidence type="ECO:0000259" key="10">
    <source>
        <dbReference type="Pfam" id="PF06144"/>
    </source>
</evidence>
<dbReference type="GO" id="GO:0009360">
    <property type="term" value="C:DNA polymerase III complex"/>
    <property type="evidence" value="ECO:0007669"/>
    <property type="project" value="UniProtKB-UniRule"/>
</dbReference>
<keyword evidence="5" id="KW-0235">DNA replication</keyword>
<keyword evidence="13" id="KW-1185">Reference proteome</keyword>
<dbReference type="SUPFAM" id="SSF48019">
    <property type="entry name" value="post-AAA+ oligomerization domain-like"/>
    <property type="match status" value="1"/>
</dbReference>
<dbReference type="KEGG" id="sect:A359_05130"/>
<dbReference type="PANTHER" id="PTHR34388">
    <property type="entry name" value="DNA POLYMERASE III SUBUNIT DELTA"/>
    <property type="match status" value="1"/>
</dbReference>
<evidence type="ECO:0000313" key="12">
    <source>
        <dbReference type="EMBL" id="AFP84905.1"/>
    </source>
</evidence>
<dbReference type="OrthoDB" id="9770982at2"/>
<dbReference type="PATRIC" id="fig|1199245.3.peg.627"/>
<dbReference type="GO" id="GO:0003677">
    <property type="term" value="F:DNA binding"/>
    <property type="evidence" value="ECO:0007669"/>
    <property type="project" value="InterPro"/>
</dbReference>
<accession>J3TXJ2</accession>
<dbReference type="Gene3D" id="1.10.8.60">
    <property type="match status" value="1"/>
</dbReference>
<dbReference type="CDD" id="cd18138">
    <property type="entry name" value="HLD_clamp_pol_III_delta"/>
    <property type="match status" value="1"/>
</dbReference>
<dbReference type="InterPro" id="IPR008921">
    <property type="entry name" value="DNA_pol3_clamp-load_cplx_C"/>
</dbReference>
<sequence length="343" mass="39473">MIRLYAEQLDAKLQESLGRCYFLFGNEPLLLQESQSCIRSCAQNQQFEEHVSITLDATTDWYAIFSLCRERSLFARRQTLLLILPENGLQAPMGDKLLELISLLHEDLLLIVRGNKLTRSLENSRWFKALSAQAVLVRCITPEQEELSHWVANRAKSMHLTLDDVVCQTLCYYYENNLLALAQVLERLSLIYPDGYLTLPRVKGTLNDSAHFTPFHWVDAAIAGRNKRAMRILWHLQIESAQPALLLRSMQHEVLQLLTFKRNLHAVPIGRLFDRHKVWQNRRPLLTLALERLTFSQLRKAVALMVHIELALKQDYDYSIWSNLNALALLLCGNTLPTGALDD</sequence>
<comment type="similarity">
    <text evidence="7">Belongs to the DNA polymerase HolA subunit family.</text>
</comment>
<dbReference type="InterPro" id="IPR005790">
    <property type="entry name" value="DNA_polIII_delta"/>
</dbReference>
<dbReference type="Pfam" id="PF14840">
    <property type="entry name" value="DNA_pol3_delt_C"/>
    <property type="match status" value="1"/>
</dbReference>
<dbReference type="NCBIfam" id="TIGR01128">
    <property type="entry name" value="holA"/>
    <property type="match status" value="1"/>
</dbReference>
<dbReference type="EMBL" id="CP003546">
    <property type="protein sequence ID" value="AFP84905.1"/>
    <property type="molecule type" value="Genomic_DNA"/>
</dbReference>
<dbReference type="Gene3D" id="3.40.50.300">
    <property type="entry name" value="P-loop containing nucleotide triphosphate hydrolases"/>
    <property type="match status" value="1"/>
</dbReference>
<evidence type="ECO:0000256" key="8">
    <source>
        <dbReference type="ARBA" id="ARBA00049244"/>
    </source>
</evidence>
<evidence type="ECO:0000256" key="1">
    <source>
        <dbReference type="ARBA" id="ARBA00012417"/>
    </source>
</evidence>
<dbReference type="SUPFAM" id="SSF52540">
    <property type="entry name" value="P-loop containing nucleoside triphosphate hydrolases"/>
    <property type="match status" value="1"/>
</dbReference>
<evidence type="ECO:0000256" key="2">
    <source>
        <dbReference type="ARBA" id="ARBA00017703"/>
    </source>
</evidence>
<reference evidence="12 13" key="1">
    <citation type="journal article" date="2012" name="Mol. Biol. Evol.">
        <title>Genome reduction and co-evolution between the primary and secondary bacterial symbionts of psyllids.</title>
        <authorList>
            <person name="Sloan D.B."/>
            <person name="Moran N.A."/>
        </authorList>
    </citation>
    <scope>NUCLEOTIDE SEQUENCE [LARGE SCALE GENOMIC DNA]</scope>
    <source>
        <strain evidence="12">Ceuc_S</strain>
    </source>
</reference>
<gene>
    <name evidence="12" type="ORF">A359_05130</name>
</gene>
<comment type="catalytic activity">
    <reaction evidence="8">
        <text>DNA(n) + a 2'-deoxyribonucleoside 5'-triphosphate = DNA(n+1) + diphosphate</text>
        <dbReference type="Rhea" id="RHEA:22508"/>
        <dbReference type="Rhea" id="RHEA-COMP:17339"/>
        <dbReference type="Rhea" id="RHEA-COMP:17340"/>
        <dbReference type="ChEBI" id="CHEBI:33019"/>
        <dbReference type="ChEBI" id="CHEBI:61560"/>
        <dbReference type="ChEBI" id="CHEBI:173112"/>
        <dbReference type="EC" id="2.7.7.7"/>
    </reaction>
</comment>
<dbReference type="Gene3D" id="1.20.272.10">
    <property type="match status" value="1"/>
</dbReference>
<proteinExistence type="inferred from homology"/>
<dbReference type="PANTHER" id="PTHR34388:SF1">
    <property type="entry name" value="DNA POLYMERASE III SUBUNIT DELTA"/>
    <property type="match status" value="1"/>
</dbReference>
<evidence type="ECO:0000256" key="4">
    <source>
        <dbReference type="ARBA" id="ARBA00022695"/>
    </source>
</evidence>
<evidence type="ECO:0000256" key="3">
    <source>
        <dbReference type="ARBA" id="ARBA00022679"/>
    </source>
</evidence>
<dbReference type="InterPro" id="IPR027417">
    <property type="entry name" value="P-loop_NTPase"/>
</dbReference>
<dbReference type="GO" id="GO:0003887">
    <property type="term" value="F:DNA-directed DNA polymerase activity"/>
    <property type="evidence" value="ECO:0007669"/>
    <property type="project" value="UniProtKB-UniRule"/>
</dbReference>
<keyword evidence="3 12" id="KW-0808">Transferase</keyword>
<dbReference type="EC" id="2.7.7.7" evidence="1 9"/>
<protein>
    <recommendedName>
        <fullName evidence="2 9">DNA polymerase III subunit delta</fullName>
        <ecNumber evidence="1 9">2.7.7.7</ecNumber>
    </recommendedName>
</protein>
<evidence type="ECO:0000256" key="6">
    <source>
        <dbReference type="ARBA" id="ARBA00022932"/>
    </source>
</evidence>
<feature type="domain" description="DNA polymerase III delta N-terminal" evidence="10">
    <location>
        <begin position="21"/>
        <end position="139"/>
    </location>
</feature>
<dbReference type="RefSeq" id="WP_014888203.1">
    <property type="nucleotide sequence ID" value="NC_018419.1"/>
</dbReference>